<dbReference type="STRING" id="523791.Kkor_0046"/>
<organism evidence="1 2">
    <name type="scientific">Kangiella koreensis (strain DSM 16069 / JCM 12317 / KCTC 12182 / SW-125)</name>
    <dbReference type="NCBI Taxonomy" id="523791"/>
    <lineage>
        <taxon>Bacteria</taxon>
        <taxon>Pseudomonadati</taxon>
        <taxon>Pseudomonadota</taxon>
        <taxon>Gammaproteobacteria</taxon>
        <taxon>Kangiellales</taxon>
        <taxon>Kangiellaceae</taxon>
        <taxon>Kangiella</taxon>
    </lineage>
</organism>
<evidence type="ECO:0000313" key="2">
    <source>
        <dbReference type="Proteomes" id="UP000001231"/>
    </source>
</evidence>
<dbReference type="AlphaFoldDB" id="C7R637"/>
<protein>
    <submittedName>
        <fullName evidence="1">Uncharacterized protein</fullName>
    </submittedName>
</protein>
<dbReference type="HOGENOM" id="CLU_2493752_0_0_6"/>
<accession>C7R637</accession>
<name>C7R637_KANKD</name>
<dbReference type="KEGG" id="kko:Kkor_0046"/>
<keyword evidence="2" id="KW-1185">Reference proteome</keyword>
<dbReference type="InParanoid" id="C7R637"/>
<evidence type="ECO:0000313" key="1">
    <source>
        <dbReference type="EMBL" id="ACV25468.1"/>
    </source>
</evidence>
<dbReference type="Proteomes" id="UP000001231">
    <property type="component" value="Chromosome"/>
</dbReference>
<reference evidence="1 2" key="1">
    <citation type="journal article" date="2009" name="Stand. Genomic Sci.">
        <title>Complete genome sequence of Kangiella koreensis type strain (SW-125).</title>
        <authorList>
            <person name="Han C."/>
            <person name="Sikorski J."/>
            <person name="Lapidus A."/>
            <person name="Nolan M."/>
            <person name="Glavina Del Rio T."/>
            <person name="Tice H."/>
            <person name="Cheng J.F."/>
            <person name="Lucas S."/>
            <person name="Chen F."/>
            <person name="Copeland A."/>
            <person name="Ivanova N."/>
            <person name="Mavromatis K."/>
            <person name="Ovchinnikova G."/>
            <person name="Pati A."/>
            <person name="Bruce D."/>
            <person name="Goodwin L."/>
            <person name="Pitluck S."/>
            <person name="Chen A."/>
            <person name="Palaniappan K."/>
            <person name="Land M."/>
            <person name="Hauser L."/>
            <person name="Chang Y.J."/>
            <person name="Jeffries C.D."/>
            <person name="Chain P."/>
            <person name="Saunders E."/>
            <person name="Brettin T."/>
            <person name="Goker M."/>
            <person name="Tindall B.J."/>
            <person name="Bristow J."/>
            <person name="Eisen J.A."/>
            <person name="Markowitz V."/>
            <person name="Hugenholtz P."/>
            <person name="Kyrpides N.C."/>
            <person name="Klenk H.P."/>
            <person name="Detter J.C."/>
        </authorList>
    </citation>
    <scope>NUCLEOTIDE SEQUENCE [LARGE SCALE GENOMIC DNA]</scope>
    <source>
        <strain evidence="2">DSM 16069 / KCTC 12182 / SW-125</strain>
    </source>
</reference>
<dbReference type="RefSeq" id="WP_012799983.1">
    <property type="nucleotide sequence ID" value="NC_013166.1"/>
</dbReference>
<sequence>MSNHKQTIIKKLTAHPGVFYLAFVENEASWAWIGLAGQGQYDFTLIDDPNLVTTIQKMTDDNELVCLESKPASVPGLSLIFYTLSI</sequence>
<proteinExistence type="predicted"/>
<gene>
    <name evidence="1" type="ordered locus">Kkor_0046</name>
</gene>
<dbReference type="EMBL" id="CP001707">
    <property type="protein sequence ID" value="ACV25468.1"/>
    <property type="molecule type" value="Genomic_DNA"/>
</dbReference>